<evidence type="ECO:0000313" key="9">
    <source>
        <dbReference type="EMBL" id="MBE1237616.1"/>
    </source>
</evidence>
<reference evidence="9" key="1">
    <citation type="submission" date="2020-10" db="EMBL/GenBank/DDBJ databases">
        <title>Genome sequence of the unusual species of purple photosynthetic bacteria, Phaeovibrio sulfidiphilus DSM 23193, type strain.</title>
        <authorList>
            <person name="Kyndt J.A."/>
            <person name="Meyer T.E."/>
        </authorList>
    </citation>
    <scope>NUCLEOTIDE SEQUENCE</scope>
    <source>
        <strain evidence="9">DSM 23193</strain>
    </source>
</reference>
<dbReference type="AlphaFoldDB" id="A0A8J6YQ27"/>
<dbReference type="PANTHER" id="PTHR36838:SF3">
    <property type="entry name" value="TRANSPORTER AUXIN EFFLUX CARRIER EC FAMILY"/>
    <property type="match status" value="1"/>
</dbReference>
<evidence type="ECO:0000256" key="7">
    <source>
        <dbReference type="ARBA" id="ARBA00023136"/>
    </source>
</evidence>
<evidence type="ECO:0000256" key="6">
    <source>
        <dbReference type="ARBA" id="ARBA00022989"/>
    </source>
</evidence>
<comment type="caution">
    <text evidence="9">The sequence shown here is derived from an EMBL/GenBank/DDBJ whole genome shotgun (WGS) entry which is preliminary data.</text>
</comment>
<feature type="transmembrane region" description="Helical" evidence="8">
    <location>
        <begin position="58"/>
        <end position="81"/>
    </location>
</feature>
<proteinExistence type="inferred from homology"/>
<protein>
    <submittedName>
        <fullName evidence="9">AEC family transporter</fullName>
    </submittedName>
</protein>
<accession>A0A8J6YQ27</accession>
<keyword evidence="6 8" id="KW-1133">Transmembrane helix</keyword>
<dbReference type="InterPro" id="IPR038770">
    <property type="entry name" value="Na+/solute_symporter_sf"/>
</dbReference>
<dbReference type="RefSeq" id="WP_192534630.1">
    <property type="nucleotide sequence ID" value="NZ_JACZHT010000006.1"/>
</dbReference>
<gene>
    <name evidence="9" type="ORF">IHV25_08145</name>
</gene>
<dbReference type="GO" id="GO:0005886">
    <property type="term" value="C:plasma membrane"/>
    <property type="evidence" value="ECO:0007669"/>
    <property type="project" value="UniProtKB-SubCell"/>
</dbReference>
<organism evidence="9 10">
    <name type="scientific">Phaeovibrio sulfidiphilus</name>
    <dbReference type="NCBI Taxonomy" id="1220600"/>
    <lineage>
        <taxon>Bacteria</taxon>
        <taxon>Pseudomonadati</taxon>
        <taxon>Pseudomonadota</taxon>
        <taxon>Alphaproteobacteria</taxon>
        <taxon>Rhodospirillales</taxon>
        <taxon>Rhodospirillaceae</taxon>
        <taxon>Phaeovibrio</taxon>
    </lineage>
</organism>
<dbReference type="Pfam" id="PF03547">
    <property type="entry name" value="Mem_trans"/>
    <property type="match status" value="1"/>
</dbReference>
<comment type="subcellular location">
    <subcellularLocation>
        <location evidence="1">Cell membrane</location>
        <topology evidence="1">Multi-pass membrane protein</topology>
    </subcellularLocation>
</comment>
<feature type="transmembrane region" description="Helical" evidence="8">
    <location>
        <begin position="200"/>
        <end position="221"/>
    </location>
</feature>
<keyword evidence="10" id="KW-1185">Reference proteome</keyword>
<name>A0A8J6YQ27_9PROT</name>
<evidence type="ECO:0000256" key="4">
    <source>
        <dbReference type="ARBA" id="ARBA00022475"/>
    </source>
</evidence>
<feature type="transmembrane region" description="Helical" evidence="8">
    <location>
        <begin position="233"/>
        <end position="251"/>
    </location>
</feature>
<dbReference type="Gene3D" id="1.20.1530.20">
    <property type="match status" value="1"/>
</dbReference>
<feature type="transmembrane region" description="Helical" evidence="8">
    <location>
        <begin position="34"/>
        <end position="52"/>
    </location>
</feature>
<dbReference type="PANTHER" id="PTHR36838">
    <property type="entry name" value="AUXIN EFFLUX CARRIER FAMILY PROTEIN"/>
    <property type="match status" value="1"/>
</dbReference>
<feature type="transmembrane region" description="Helical" evidence="8">
    <location>
        <begin position="257"/>
        <end position="278"/>
    </location>
</feature>
<sequence>MLDSLLTALSFITIIVIGYVIKRLKVVSAENFAVLSRIVIHITLPCAIVTNLDGVKVGGALLVLIPLGFAANLVMIAIAFLVSRGKTAEQKAFSIMTLSGFNVGSFSFPYVQAFLPPTGFLAAALFDAGNAVMVSGGSYAVARGVLEPRRSFSLVNMLRGLWGFFAVTFSSLPFFVYVVMIPLCLLGLSLPEPVTRLTSTIGAANTFLSMLMLGIGVEFHLNRERLKAILFHLGVRYFFATLLALGAWYLLPFDHDVRLALTTICFAPTSTIGLVFTARLGCDLALASNINSLSILISVVIMTVLMTTL</sequence>
<feature type="transmembrane region" description="Helical" evidence="8">
    <location>
        <begin position="161"/>
        <end position="188"/>
    </location>
</feature>
<evidence type="ECO:0000256" key="2">
    <source>
        <dbReference type="ARBA" id="ARBA00010145"/>
    </source>
</evidence>
<feature type="transmembrane region" description="Helical" evidence="8">
    <location>
        <begin position="290"/>
        <end position="308"/>
    </location>
</feature>
<evidence type="ECO:0000256" key="1">
    <source>
        <dbReference type="ARBA" id="ARBA00004651"/>
    </source>
</evidence>
<comment type="similarity">
    <text evidence="2">Belongs to the auxin efflux carrier (TC 2.A.69) family.</text>
</comment>
<evidence type="ECO:0000256" key="3">
    <source>
        <dbReference type="ARBA" id="ARBA00022448"/>
    </source>
</evidence>
<keyword evidence="5 8" id="KW-0812">Transmembrane</keyword>
<dbReference type="Proteomes" id="UP000631034">
    <property type="component" value="Unassembled WGS sequence"/>
</dbReference>
<feature type="transmembrane region" description="Helical" evidence="8">
    <location>
        <begin position="93"/>
        <end position="113"/>
    </location>
</feature>
<feature type="transmembrane region" description="Helical" evidence="8">
    <location>
        <begin position="6"/>
        <end position="22"/>
    </location>
</feature>
<dbReference type="GO" id="GO:0055085">
    <property type="term" value="P:transmembrane transport"/>
    <property type="evidence" value="ECO:0007669"/>
    <property type="project" value="InterPro"/>
</dbReference>
<keyword evidence="7 8" id="KW-0472">Membrane</keyword>
<dbReference type="EMBL" id="JACZHT010000006">
    <property type="protein sequence ID" value="MBE1237616.1"/>
    <property type="molecule type" value="Genomic_DNA"/>
</dbReference>
<keyword evidence="4" id="KW-1003">Cell membrane</keyword>
<evidence type="ECO:0000256" key="5">
    <source>
        <dbReference type="ARBA" id="ARBA00022692"/>
    </source>
</evidence>
<feature type="transmembrane region" description="Helical" evidence="8">
    <location>
        <begin position="119"/>
        <end position="141"/>
    </location>
</feature>
<evidence type="ECO:0000256" key="8">
    <source>
        <dbReference type="SAM" id="Phobius"/>
    </source>
</evidence>
<keyword evidence="3" id="KW-0813">Transport</keyword>
<evidence type="ECO:0000313" key="10">
    <source>
        <dbReference type="Proteomes" id="UP000631034"/>
    </source>
</evidence>
<dbReference type="InterPro" id="IPR004776">
    <property type="entry name" value="Mem_transp_PIN-like"/>
</dbReference>